<dbReference type="Gene3D" id="3.90.1750.10">
    <property type="entry name" value="Hect, E3 ligase catalytic domains"/>
    <property type="match status" value="1"/>
</dbReference>
<feature type="region of interest" description="Disordered" evidence="3">
    <location>
        <begin position="1"/>
        <end position="45"/>
    </location>
</feature>
<evidence type="ECO:0000256" key="3">
    <source>
        <dbReference type="SAM" id="MobiDB-lite"/>
    </source>
</evidence>
<evidence type="ECO:0000256" key="1">
    <source>
        <dbReference type="ARBA" id="ARBA00022786"/>
    </source>
</evidence>
<keyword evidence="1 2" id="KW-0833">Ubl conjugation pathway</keyword>
<dbReference type="Proteomes" id="UP001159405">
    <property type="component" value="Unassembled WGS sequence"/>
</dbReference>
<proteinExistence type="predicted"/>
<evidence type="ECO:0000313" key="5">
    <source>
        <dbReference type="EMBL" id="CAH3187823.1"/>
    </source>
</evidence>
<gene>
    <name evidence="5" type="ORF">PLOB_00038478</name>
</gene>
<dbReference type="EMBL" id="CALNXK010000571">
    <property type="protein sequence ID" value="CAH3187823.1"/>
    <property type="molecule type" value="Genomic_DNA"/>
</dbReference>
<dbReference type="CDD" id="cd14279">
    <property type="entry name" value="CUE"/>
    <property type="match status" value="1"/>
</dbReference>
<accession>A0ABN8S8C6</accession>
<keyword evidence="6" id="KW-1185">Reference proteome</keyword>
<evidence type="ECO:0000256" key="2">
    <source>
        <dbReference type="PROSITE-ProRule" id="PRU00104"/>
    </source>
</evidence>
<organism evidence="5 6">
    <name type="scientific">Porites lobata</name>
    <dbReference type="NCBI Taxonomy" id="104759"/>
    <lineage>
        <taxon>Eukaryota</taxon>
        <taxon>Metazoa</taxon>
        <taxon>Cnidaria</taxon>
        <taxon>Anthozoa</taxon>
        <taxon>Hexacorallia</taxon>
        <taxon>Scleractinia</taxon>
        <taxon>Fungiina</taxon>
        <taxon>Poritidae</taxon>
        <taxon>Porites</taxon>
    </lineage>
</organism>
<feature type="domain" description="HECT" evidence="4">
    <location>
        <begin position="310"/>
        <end position="652"/>
    </location>
</feature>
<feature type="compositionally biased region" description="Basic residues" evidence="3">
    <location>
        <begin position="32"/>
        <end position="43"/>
    </location>
</feature>
<evidence type="ECO:0000313" key="6">
    <source>
        <dbReference type="Proteomes" id="UP001159405"/>
    </source>
</evidence>
<dbReference type="SUPFAM" id="SSF56204">
    <property type="entry name" value="Hect, E3 ligase catalytic domain"/>
    <property type="match status" value="1"/>
</dbReference>
<dbReference type="InterPro" id="IPR000569">
    <property type="entry name" value="HECT_dom"/>
</dbReference>
<dbReference type="Gene3D" id="3.30.2410.10">
    <property type="entry name" value="Hect, E3 ligase catalytic domain"/>
    <property type="match status" value="1"/>
</dbReference>
<sequence length="652" mass="71848">MERTPVSTQLRDLFPTIGTRSFGGKSSESKSSKGKRPPPKKPKKDIVHKDIVLLPSPDTKSVPTHETRYRLENNGFVVHAFPVDKSLQEEDLRAQIREVFPALKETDFEFVKARYGQIITPKLATGVYFSSSRVLSLAGQGSIYIRPAHDISGNLASDIDSPPQSPDPVQVEVAVDEAYSGPSNASYLSVTGPSSSATASSSAIHVNQEELDQLREMFPEKNSSLLQRALTCRGSVSRAAFSLSSQNLPDEIDSDEDADAELLKPAFPAKADSLEAVLKELQKGLSTQKQKLRVDEEDIFSDAMVYYKDPSFDPSKPLRVLYTGQPAVDTGGVTRHFFSQLLQVICNMFFHGDSYKHPVYNADIVASGMMKYIGTIIVHSILQGGPGFPVFSPSVYQYLATGDVDAAMMMLNYGDCSASVKDFIDKVFHMYQIDSPKKKFQIISDPTTDVSTASTEVAQAKDVSTLDQEECANFLSDCGLAVLTNDNKMRVIQGMIIHDVISRPKIVLDQLGEGLAVLGFPAKMREYPEMFEEHFVPSNKSRLTSTQLVDMLEFPAEICENDRIVANYLKQFLHNAEVEMLENFVFFATGSTSLPTFGLAKIKIKFDNTSSIFASTCLLSLTLPNHFESEEAFSSSLKAVIASSARKSFNCV</sequence>
<dbReference type="SMART" id="SM00119">
    <property type="entry name" value="HECTc"/>
    <property type="match status" value="1"/>
</dbReference>
<evidence type="ECO:0000259" key="4">
    <source>
        <dbReference type="PROSITE" id="PS50237"/>
    </source>
</evidence>
<dbReference type="InterPro" id="IPR035983">
    <property type="entry name" value="Hect_E3_ubiquitin_ligase"/>
</dbReference>
<feature type="compositionally biased region" description="Polar residues" evidence="3">
    <location>
        <begin position="1"/>
        <end position="10"/>
    </location>
</feature>
<feature type="active site" description="Glycyl thioester intermediate" evidence="2">
    <location>
        <position position="617"/>
    </location>
</feature>
<comment type="caution">
    <text evidence="5">The sequence shown here is derived from an EMBL/GenBank/DDBJ whole genome shotgun (WGS) entry which is preliminary data.</text>
</comment>
<dbReference type="Pfam" id="PF00632">
    <property type="entry name" value="HECT"/>
    <property type="match status" value="1"/>
</dbReference>
<dbReference type="PROSITE" id="PS50237">
    <property type="entry name" value="HECT"/>
    <property type="match status" value="1"/>
</dbReference>
<name>A0ABN8S8C6_9CNID</name>
<protein>
    <recommendedName>
        <fullName evidence="4">HECT domain-containing protein</fullName>
    </recommendedName>
</protein>
<reference evidence="5 6" key="1">
    <citation type="submission" date="2022-05" db="EMBL/GenBank/DDBJ databases">
        <authorList>
            <consortium name="Genoscope - CEA"/>
            <person name="William W."/>
        </authorList>
    </citation>
    <scope>NUCLEOTIDE SEQUENCE [LARGE SCALE GENOMIC DNA]</scope>
</reference>